<reference evidence="2" key="1">
    <citation type="submission" date="2020-10" db="EMBL/GenBank/DDBJ databases">
        <authorList>
            <person name="Gilroy R."/>
        </authorList>
    </citation>
    <scope>NUCLEOTIDE SEQUENCE</scope>
    <source>
        <strain evidence="2">CHK176-6737</strain>
    </source>
</reference>
<gene>
    <name evidence="2" type="ORF">IAD23_04040</name>
</gene>
<evidence type="ECO:0000313" key="2">
    <source>
        <dbReference type="EMBL" id="HIU69107.1"/>
    </source>
</evidence>
<evidence type="ECO:0000313" key="3">
    <source>
        <dbReference type="Proteomes" id="UP000824125"/>
    </source>
</evidence>
<name>A0A9D1SN54_9FIRM</name>
<dbReference type="EMBL" id="DVNM01000020">
    <property type="protein sequence ID" value="HIU69107.1"/>
    <property type="molecule type" value="Genomic_DNA"/>
</dbReference>
<sequence length="78" mass="9067">MFNSDTDKLKEEVARLTAALEDANFECQRLEIVNSNLDFMVKESSRELTQNIALLQSLEEENARLKQQLKEMEEKYGV</sequence>
<organism evidence="2 3">
    <name type="scientific">Candidatus Scybalenecus merdavium</name>
    <dbReference type="NCBI Taxonomy" id="2840939"/>
    <lineage>
        <taxon>Bacteria</taxon>
        <taxon>Bacillati</taxon>
        <taxon>Bacillota</taxon>
        <taxon>Clostridia</taxon>
        <taxon>Eubacteriales</taxon>
        <taxon>Oscillospiraceae</taxon>
        <taxon>Oscillospiraceae incertae sedis</taxon>
        <taxon>Candidatus Scybalenecus</taxon>
    </lineage>
</organism>
<proteinExistence type="predicted"/>
<keyword evidence="1" id="KW-0175">Coiled coil</keyword>
<dbReference type="AlphaFoldDB" id="A0A9D1SN54"/>
<reference evidence="2" key="2">
    <citation type="journal article" date="2021" name="PeerJ">
        <title>Extensive microbial diversity within the chicken gut microbiome revealed by metagenomics and culture.</title>
        <authorList>
            <person name="Gilroy R."/>
            <person name="Ravi A."/>
            <person name="Getino M."/>
            <person name="Pursley I."/>
            <person name="Horton D.L."/>
            <person name="Alikhan N.F."/>
            <person name="Baker D."/>
            <person name="Gharbi K."/>
            <person name="Hall N."/>
            <person name="Watson M."/>
            <person name="Adriaenssens E.M."/>
            <person name="Foster-Nyarko E."/>
            <person name="Jarju S."/>
            <person name="Secka A."/>
            <person name="Antonio M."/>
            <person name="Oren A."/>
            <person name="Chaudhuri R.R."/>
            <person name="La Ragione R."/>
            <person name="Hildebrand F."/>
            <person name="Pallen M.J."/>
        </authorList>
    </citation>
    <scope>NUCLEOTIDE SEQUENCE</scope>
    <source>
        <strain evidence="2">CHK176-6737</strain>
    </source>
</reference>
<dbReference type="Proteomes" id="UP000824125">
    <property type="component" value="Unassembled WGS sequence"/>
</dbReference>
<evidence type="ECO:0000256" key="1">
    <source>
        <dbReference type="SAM" id="Coils"/>
    </source>
</evidence>
<feature type="coiled-coil region" evidence="1">
    <location>
        <begin position="6"/>
        <end position="75"/>
    </location>
</feature>
<accession>A0A9D1SN54</accession>
<protein>
    <submittedName>
        <fullName evidence="2">Uncharacterized protein</fullName>
    </submittedName>
</protein>
<comment type="caution">
    <text evidence="2">The sequence shown here is derived from an EMBL/GenBank/DDBJ whole genome shotgun (WGS) entry which is preliminary data.</text>
</comment>